<keyword evidence="3" id="KW-0677">Repeat</keyword>
<dbReference type="OrthoDB" id="421671at2759"/>
<dbReference type="InterPro" id="IPR001680">
    <property type="entry name" value="WD40_rpt"/>
</dbReference>
<evidence type="ECO:0000313" key="5">
    <source>
        <dbReference type="EMBL" id="KIZ05806.1"/>
    </source>
</evidence>
<dbReference type="InterPro" id="IPR015943">
    <property type="entry name" value="WD40/YVTN_repeat-like_dom_sf"/>
</dbReference>
<gene>
    <name evidence="5" type="ORF">MNEG_2141</name>
</gene>
<accession>A0A0D2NMF2</accession>
<protein>
    <submittedName>
        <fullName evidence="5">WD repeat domain phosphoinositide-interacting protein 2</fullName>
    </submittedName>
</protein>
<evidence type="ECO:0000256" key="1">
    <source>
        <dbReference type="ARBA" id="ARBA00004623"/>
    </source>
</evidence>
<dbReference type="Pfam" id="PF14234">
    <property type="entry name" value="DUF4336"/>
    <property type="match status" value="1"/>
</dbReference>
<dbReference type="GeneID" id="25735019"/>
<dbReference type="SUPFAM" id="SSF56281">
    <property type="entry name" value="Metallo-hydrolase/oxidoreductase"/>
    <property type="match status" value="1"/>
</dbReference>
<dbReference type="AlphaFoldDB" id="A0A0D2NMF2"/>
<evidence type="ECO:0000256" key="2">
    <source>
        <dbReference type="ARBA" id="ARBA00022574"/>
    </source>
</evidence>
<keyword evidence="6" id="KW-1185">Reference proteome</keyword>
<name>A0A0D2NMF2_9CHLO</name>
<dbReference type="KEGG" id="mng:MNEG_2141"/>
<dbReference type="RefSeq" id="XP_013904825.1">
    <property type="nucleotide sequence ID" value="XM_014049371.1"/>
</dbReference>
<proteinExistence type="inferred from homology"/>
<evidence type="ECO:0000313" key="6">
    <source>
        <dbReference type="Proteomes" id="UP000054498"/>
    </source>
</evidence>
<dbReference type="STRING" id="145388.A0A0D2NMF2"/>
<dbReference type="Gene3D" id="2.130.10.10">
    <property type="entry name" value="YVTN repeat-like/Quinoprotein amine dehydrogenase"/>
    <property type="match status" value="1"/>
</dbReference>
<dbReference type="SUPFAM" id="SSF50978">
    <property type="entry name" value="WD40 repeat-like"/>
    <property type="match status" value="1"/>
</dbReference>
<reference evidence="5 6" key="1">
    <citation type="journal article" date="2013" name="BMC Genomics">
        <title>Reconstruction of the lipid metabolism for the microalga Monoraphidium neglectum from its genome sequence reveals characteristics suitable for biofuel production.</title>
        <authorList>
            <person name="Bogen C."/>
            <person name="Al-Dilaimi A."/>
            <person name="Albersmeier A."/>
            <person name="Wichmann J."/>
            <person name="Grundmann M."/>
            <person name="Rupp O."/>
            <person name="Lauersen K.J."/>
            <person name="Blifernez-Klassen O."/>
            <person name="Kalinowski J."/>
            <person name="Goesmann A."/>
            <person name="Mussgnug J.H."/>
            <person name="Kruse O."/>
        </authorList>
    </citation>
    <scope>NUCLEOTIDE SEQUENCE [LARGE SCALE GENOMIC DNA]</scope>
    <source>
        <strain evidence="5 6">SAG 48.87</strain>
    </source>
</reference>
<keyword evidence="2" id="KW-0853">WD repeat</keyword>
<organism evidence="5 6">
    <name type="scientific">Monoraphidium neglectum</name>
    <dbReference type="NCBI Taxonomy" id="145388"/>
    <lineage>
        <taxon>Eukaryota</taxon>
        <taxon>Viridiplantae</taxon>
        <taxon>Chlorophyta</taxon>
        <taxon>core chlorophytes</taxon>
        <taxon>Chlorophyceae</taxon>
        <taxon>CS clade</taxon>
        <taxon>Sphaeropleales</taxon>
        <taxon>Selenastraceae</taxon>
        <taxon>Monoraphidium</taxon>
    </lineage>
</organism>
<dbReference type="GO" id="GO:0034045">
    <property type="term" value="C:phagophore assembly site membrane"/>
    <property type="evidence" value="ECO:0007669"/>
    <property type="project" value="UniProtKB-SubCell"/>
</dbReference>
<dbReference type="SMART" id="SM00320">
    <property type="entry name" value="WD40"/>
    <property type="match status" value="2"/>
</dbReference>
<dbReference type="PANTHER" id="PTHR11227">
    <property type="entry name" value="WD-REPEAT PROTEIN INTERACTING WITH PHOSPHOINOSIDES WIPI -RELATED"/>
    <property type="match status" value="1"/>
</dbReference>
<dbReference type="InterPro" id="IPR036866">
    <property type="entry name" value="RibonucZ/Hydroxyglut_hydro"/>
</dbReference>
<dbReference type="Pfam" id="PF21032">
    <property type="entry name" value="PROPPIN"/>
    <property type="match status" value="1"/>
</dbReference>
<comment type="subcellular location">
    <subcellularLocation>
        <location evidence="1">Preautophagosomal structure membrane</location>
        <topology evidence="1">Peripheral membrane protein</topology>
    </subcellularLocation>
</comment>
<dbReference type="InterPro" id="IPR048720">
    <property type="entry name" value="PROPPIN"/>
</dbReference>
<dbReference type="InterPro" id="IPR036322">
    <property type="entry name" value="WD40_repeat_dom_sf"/>
</dbReference>
<sequence>MLSHLRTQVYDLAADGGNALVEISAHKAPLAAIAWSQDGSLLATASSTGTVVRVHAIQPGASRIFSFRRGSTAATVHCLAFSPPGVEPRLLAAASSHGTVHLFRLEAAERHPAMAAASMAAGLLSAVVKLPVTDMVDPVRNIATVRLPCHGAASICALQRPSSGGGEGGGASTGSLSASHAFGGAISLLVATSEGLLYDYAIEETLVASDERRKFNGPLPPTGVKNTQLVTIKEGKLWALRQDFPEEGAKSICLNCSVAKLQSGGLLVYAPVAPTPEMLDQVASLPGRVEHIVAPSLSPEHWLYVNAFASHHPDATVWVCPGLTEVNLPGIGDAKISAGPNVKEIGPAMTQALGDEVDFALFVGPLGLFKEAVLCAKHAGAVFSGDLFFGAFEEEGMPTPLQRKIGDLVGIRKRVGCPVAFLQMLLKRDAAREWLGKVSGWEFDTVTGGHLSAGINAERYGVDARASLLESFKFVL</sequence>
<dbReference type="Proteomes" id="UP000054498">
    <property type="component" value="Unassembled WGS sequence"/>
</dbReference>
<evidence type="ECO:0000256" key="4">
    <source>
        <dbReference type="ARBA" id="ARBA00025740"/>
    </source>
</evidence>
<dbReference type="EMBL" id="KK100453">
    <property type="protein sequence ID" value="KIZ05806.1"/>
    <property type="molecule type" value="Genomic_DNA"/>
</dbReference>
<evidence type="ECO:0000256" key="3">
    <source>
        <dbReference type="ARBA" id="ARBA00022737"/>
    </source>
</evidence>
<comment type="similarity">
    <text evidence="4">Belongs to the WD repeat PROPPIN family.</text>
</comment>
<dbReference type="InterPro" id="IPR025638">
    <property type="entry name" value="DUF4336"/>
</dbReference>